<comment type="function">
    <text evidence="1">Involved in the import of queuosine (Q) precursors, required for Q precursor salvage.</text>
</comment>
<feature type="transmembrane region" description="Helical" evidence="1">
    <location>
        <begin position="119"/>
        <end position="138"/>
    </location>
</feature>
<evidence type="ECO:0000313" key="3">
    <source>
        <dbReference type="Proteomes" id="UP001238163"/>
    </source>
</evidence>
<protein>
    <recommendedName>
        <fullName evidence="1">Probable queuosine precursor transporter</fullName>
        <shortName evidence="1">Q precursor transporter</shortName>
    </recommendedName>
</protein>
<keyword evidence="1" id="KW-0812">Transmembrane</keyword>
<proteinExistence type="inferred from homology"/>
<dbReference type="EMBL" id="JAUSVL010000001">
    <property type="protein sequence ID" value="MDQ0290705.1"/>
    <property type="molecule type" value="Genomic_DNA"/>
</dbReference>
<evidence type="ECO:0000256" key="1">
    <source>
        <dbReference type="HAMAP-Rule" id="MF_02088"/>
    </source>
</evidence>
<dbReference type="PANTHER" id="PTHR34300:SF2">
    <property type="entry name" value="QUEUOSINE PRECURSOR TRANSPORTER-RELATED"/>
    <property type="match status" value="1"/>
</dbReference>
<keyword evidence="1" id="KW-0472">Membrane</keyword>
<keyword evidence="1" id="KW-1133">Transmembrane helix</keyword>
<feature type="transmembrane region" description="Helical" evidence="1">
    <location>
        <begin position="51"/>
        <end position="72"/>
    </location>
</feature>
<feature type="transmembrane region" description="Helical" evidence="1">
    <location>
        <begin position="29"/>
        <end position="45"/>
    </location>
</feature>
<dbReference type="Proteomes" id="UP001238163">
    <property type="component" value="Unassembled WGS sequence"/>
</dbReference>
<dbReference type="RefSeq" id="WP_307262470.1">
    <property type="nucleotide sequence ID" value="NZ_JAUSVL010000001.1"/>
</dbReference>
<accession>A0AAE3VHU7</accession>
<dbReference type="HAMAP" id="MF_02088">
    <property type="entry name" value="Q_prec_transport"/>
    <property type="match status" value="1"/>
</dbReference>
<dbReference type="GO" id="GO:0005886">
    <property type="term" value="C:plasma membrane"/>
    <property type="evidence" value="ECO:0007669"/>
    <property type="project" value="UniProtKB-SubCell"/>
</dbReference>
<dbReference type="InterPro" id="IPR003744">
    <property type="entry name" value="YhhQ"/>
</dbReference>
<keyword evidence="3" id="KW-1185">Reference proteome</keyword>
<gene>
    <name evidence="2" type="ORF">J3R75_002812</name>
</gene>
<dbReference type="PANTHER" id="PTHR34300">
    <property type="entry name" value="QUEUOSINE PRECURSOR TRANSPORTER-RELATED"/>
    <property type="match status" value="1"/>
</dbReference>
<feature type="transmembrane region" description="Helical" evidence="1">
    <location>
        <begin position="84"/>
        <end position="107"/>
    </location>
</feature>
<sequence>MNECLWLAMAVLDFGLVLLIYRLYGRLGMLLWVPIGTILANLQVLKIVEIFGMTATLGNIAYGSIFLATDILSENHGKRDARTAVGIGFISMLAMLAIMTLAVRFVPTEDDFAHEHLKALFGFMPRVVAGSLLAYVASQYHDIWSYHAWRRLLPATRYLWVRNNLSTLVSQAIDTLIFTTVAFAGVFDAGVFWSIAITTYLLKAIVAIIDTPCLYVAKHLFDKGKIPDRV</sequence>
<dbReference type="GO" id="GO:0022857">
    <property type="term" value="F:transmembrane transporter activity"/>
    <property type="evidence" value="ECO:0007669"/>
    <property type="project" value="UniProtKB-UniRule"/>
</dbReference>
<dbReference type="AlphaFoldDB" id="A0AAE3VHU7"/>
<dbReference type="Pfam" id="PF02592">
    <property type="entry name" value="Vut_1"/>
    <property type="match status" value="1"/>
</dbReference>
<comment type="similarity">
    <text evidence="1">Belongs to the vitamin uptake transporter (VUT/ECF) (TC 2.A.88) family. Q precursor transporter subfamily.</text>
</comment>
<keyword evidence="1" id="KW-0813">Transport</keyword>
<organism evidence="2 3">
    <name type="scientific">Oligosphaera ethanolica</name>
    <dbReference type="NCBI Taxonomy" id="760260"/>
    <lineage>
        <taxon>Bacteria</taxon>
        <taxon>Pseudomonadati</taxon>
        <taxon>Lentisphaerota</taxon>
        <taxon>Oligosphaeria</taxon>
        <taxon>Oligosphaerales</taxon>
        <taxon>Oligosphaeraceae</taxon>
        <taxon>Oligosphaera</taxon>
    </lineage>
</organism>
<reference evidence="2" key="1">
    <citation type="submission" date="2023-07" db="EMBL/GenBank/DDBJ databases">
        <title>Genomic Encyclopedia of Type Strains, Phase IV (KMG-IV): sequencing the most valuable type-strain genomes for metagenomic binning, comparative biology and taxonomic classification.</title>
        <authorList>
            <person name="Goeker M."/>
        </authorList>
    </citation>
    <scope>NUCLEOTIDE SEQUENCE</scope>
    <source>
        <strain evidence="2">DSM 24202</strain>
    </source>
</reference>
<evidence type="ECO:0000313" key="2">
    <source>
        <dbReference type="EMBL" id="MDQ0290705.1"/>
    </source>
</evidence>
<name>A0AAE3VHU7_9BACT</name>
<comment type="subcellular location">
    <subcellularLocation>
        <location evidence="1">Cell membrane</location>
        <topology evidence="1">Multi-pass membrane protein</topology>
    </subcellularLocation>
</comment>
<dbReference type="NCBIfam" id="TIGR00697">
    <property type="entry name" value="queuosine precursor transporter"/>
    <property type="match status" value="1"/>
</dbReference>
<keyword evidence="1" id="KW-1003">Cell membrane</keyword>
<comment type="caution">
    <text evidence="2">The sequence shown here is derived from an EMBL/GenBank/DDBJ whole genome shotgun (WGS) entry which is preliminary data.</text>
</comment>